<keyword evidence="2" id="KW-1133">Transmembrane helix</keyword>
<protein>
    <recommendedName>
        <fullName evidence="5">WSC domain-containing protein</fullName>
    </recommendedName>
</protein>
<dbReference type="OrthoDB" id="5358884at2759"/>
<feature type="region of interest" description="Disordered" evidence="1">
    <location>
        <begin position="117"/>
        <end position="144"/>
    </location>
</feature>
<keyword evidence="4" id="KW-1185">Reference proteome</keyword>
<evidence type="ECO:0008006" key="5">
    <source>
        <dbReference type="Google" id="ProtNLM"/>
    </source>
</evidence>
<dbReference type="Proteomes" id="UP000813461">
    <property type="component" value="Unassembled WGS sequence"/>
</dbReference>
<reference evidence="3" key="1">
    <citation type="journal article" date="2021" name="Nat. Commun.">
        <title>Genetic determinants of endophytism in the Arabidopsis root mycobiome.</title>
        <authorList>
            <person name="Mesny F."/>
            <person name="Miyauchi S."/>
            <person name="Thiergart T."/>
            <person name="Pickel B."/>
            <person name="Atanasova L."/>
            <person name="Karlsson M."/>
            <person name="Huettel B."/>
            <person name="Barry K.W."/>
            <person name="Haridas S."/>
            <person name="Chen C."/>
            <person name="Bauer D."/>
            <person name="Andreopoulos W."/>
            <person name="Pangilinan J."/>
            <person name="LaButti K."/>
            <person name="Riley R."/>
            <person name="Lipzen A."/>
            <person name="Clum A."/>
            <person name="Drula E."/>
            <person name="Henrissat B."/>
            <person name="Kohler A."/>
            <person name="Grigoriev I.V."/>
            <person name="Martin F.M."/>
            <person name="Hacquard S."/>
        </authorList>
    </citation>
    <scope>NUCLEOTIDE SEQUENCE</scope>
    <source>
        <strain evidence="3">MPI-SDFR-AT-0120</strain>
    </source>
</reference>
<dbReference type="AlphaFoldDB" id="A0A8K0R5E1"/>
<keyword evidence="2" id="KW-0472">Membrane</keyword>
<comment type="caution">
    <text evidence="3">The sequence shown here is derived from an EMBL/GenBank/DDBJ whole genome shotgun (WGS) entry which is preliminary data.</text>
</comment>
<feature type="transmembrane region" description="Helical" evidence="2">
    <location>
        <begin position="70"/>
        <end position="92"/>
    </location>
</feature>
<sequence>MSRAAENHSTLEHVPKADVSSSYIYSVPDDSPLQVNQDQFNQNIPWTSTQPLEPAPDDAPAKRPSLFLRWPFLVLYAILIAILAGLGGGFIGEDMTTKRLEKDTIARSDLSQVCDTISNQSASPSPSNLPPSTSTPIPSSSATPTLFQRTIPVPTTGCTPPDQQRSFKSISNFLGVTYTTYCATGWMNNELFAMSAASPSDCVEACVMYNGHKGTADRTCVGGGYIPAWWNQSKAMDESGGMPYNCFLKSSDAGTGRNEKSVEIVSLCLDGACKDVLGGG</sequence>
<organism evidence="3 4">
    <name type="scientific">Paraphoma chrysanthemicola</name>
    <dbReference type="NCBI Taxonomy" id="798071"/>
    <lineage>
        <taxon>Eukaryota</taxon>
        <taxon>Fungi</taxon>
        <taxon>Dikarya</taxon>
        <taxon>Ascomycota</taxon>
        <taxon>Pezizomycotina</taxon>
        <taxon>Dothideomycetes</taxon>
        <taxon>Pleosporomycetidae</taxon>
        <taxon>Pleosporales</taxon>
        <taxon>Pleosporineae</taxon>
        <taxon>Phaeosphaeriaceae</taxon>
        <taxon>Paraphoma</taxon>
    </lineage>
</organism>
<proteinExistence type="predicted"/>
<dbReference type="EMBL" id="JAGMVJ010000009">
    <property type="protein sequence ID" value="KAH7087338.1"/>
    <property type="molecule type" value="Genomic_DNA"/>
</dbReference>
<evidence type="ECO:0000313" key="4">
    <source>
        <dbReference type="Proteomes" id="UP000813461"/>
    </source>
</evidence>
<name>A0A8K0R5E1_9PLEO</name>
<evidence type="ECO:0000256" key="1">
    <source>
        <dbReference type="SAM" id="MobiDB-lite"/>
    </source>
</evidence>
<evidence type="ECO:0000313" key="3">
    <source>
        <dbReference type="EMBL" id="KAH7087338.1"/>
    </source>
</evidence>
<keyword evidence="2" id="KW-0812">Transmembrane</keyword>
<gene>
    <name evidence="3" type="ORF">FB567DRAFT_442293</name>
</gene>
<evidence type="ECO:0000256" key="2">
    <source>
        <dbReference type="SAM" id="Phobius"/>
    </source>
</evidence>
<accession>A0A8K0R5E1</accession>